<dbReference type="OrthoDB" id="5517693at2"/>
<proteinExistence type="predicted"/>
<dbReference type="EMBL" id="QSWH01000002">
    <property type="protein sequence ID" value="RRR23969.1"/>
    <property type="molecule type" value="Genomic_DNA"/>
</dbReference>
<evidence type="ECO:0000313" key="4">
    <source>
        <dbReference type="EMBL" id="RRR23969.1"/>
    </source>
</evidence>
<protein>
    <submittedName>
        <fullName evidence="4">DUF559 domain-containing protein</fullName>
    </submittedName>
</protein>
<evidence type="ECO:0000259" key="2">
    <source>
        <dbReference type="Pfam" id="PF04480"/>
    </source>
</evidence>
<gene>
    <name evidence="3" type="ORF">DWV08_11830</name>
    <name evidence="4" type="ORF">DXU92_03580</name>
</gene>
<feature type="region of interest" description="Disordered" evidence="1">
    <location>
        <begin position="110"/>
        <end position="149"/>
    </location>
</feature>
<feature type="compositionally biased region" description="Low complexity" evidence="1">
    <location>
        <begin position="372"/>
        <end position="387"/>
    </location>
</feature>
<dbReference type="KEGG" id="bsau:DWV08_11830"/>
<reference evidence="3 5" key="1">
    <citation type="submission" date="2018-07" db="EMBL/GenBank/DDBJ databases">
        <title>Brachybacterium saurashtrense DSM 23186 genome sequence.</title>
        <authorList>
            <person name="Guo L."/>
        </authorList>
    </citation>
    <scope>NUCLEOTIDE SEQUENCE [LARGE SCALE GENOMIC DNA]</scope>
    <source>
        <strain evidence="3 5">DSM 23186</strain>
    </source>
</reference>
<dbReference type="Proteomes" id="UP000282185">
    <property type="component" value="Unassembled WGS sequence"/>
</dbReference>
<dbReference type="EMBL" id="CP031356">
    <property type="protein sequence ID" value="AXK46229.1"/>
    <property type="molecule type" value="Genomic_DNA"/>
</dbReference>
<feature type="compositionally biased region" description="Polar residues" evidence="1">
    <location>
        <begin position="110"/>
        <end position="119"/>
    </location>
</feature>
<organism evidence="4 6">
    <name type="scientific">Brachybacterium saurashtrense</name>
    <dbReference type="NCBI Taxonomy" id="556288"/>
    <lineage>
        <taxon>Bacteria</taxon>
        <taxon>Bacillati</taxon>
        <taxon>Actinomycetota</taxon>
        <taxon>Actinomycetes</taxon>
        <taxon>Micrococcales</taxon>
        <taxon>Dermabacteraceae</taxon>
        <taxon>Brachybacterium</taxon>
    </lineage>
</organism>
<dbReference type="Proteomes" id="UP000254236">
    <property type="component" value="Chromosome"/>
</dbReference>
<name>A0A345YQM7_9MICO</name>
<evidence type="ECO:0000256" key="1">
    <source>
        <dbReference type="SAM" id="MobiDB-lite"/>
    </source>
</evidence>
<dbReference type="RefSeq" id="WP_115413979.1">
    <property type="nucleotide sequence ID" value="NZ_CP031356.1"/>
</dbReference>
<evidence type="ECO:0000313" key="6">
    <source>
        <dbReference type="Proteomes" id="UP000282185"/>
    </source>
</evidence>
<dbReference type="InterPro" id="IPR011335">
    <property type="entry name" value="Restrct_endonuc-II-like"/>
</dbReference>
<accession>A0A345YQM7</accession>
<dbReference type="Gene3D" id="3.40.960.10">
    <property type="entry name" value="VSR Endonuclease"/>
    <property type="match status" value="1"/>
</dbReference>
<dbReference type="InterPro" id="IPR007569">
    <property type="entry name" value="DUF559"/>
</dbReference>
<dbReference type="Pfam" id="PF04480">
    <property type="entry name" value="DUF559"/>
    <property type="match status" value="1"/>
</dbReference>
<evidence type="ECO:0000313" key="5">
    <source>
        <dbReference type="Proteomes" id="UP000254236"/>
    </source>
</evidence>
<feature type="domain" description="DUF559" evidence="2">
    <location>
        <begin position="293"/>
        <end position="352"/>
    </location>
</feature>
<dbReference type="SUPFAM" id="SSF52980">
    <property type="entry name" value="Restriction endonuclease-like"/>
    <property type="match status" value="1"/>
</dbReference>
<feature type="region of interest" description="Disordered" evidence="1">
    <location>
        <begin position="363"/>
        <end position="387"/>
    </location>
</feature>
<keyword evidence="5" id="KW-1185">Reference proteome</keyword>
<reference evidence="4 6" key="2">
    <citation type="submission" date="2018-08" db="EMBL/GenBank/DDBJ databases">
        <title>Brachybacterium saurashtrense DSM 23186.</title>
        <authorList>
            <person name="Li Y."/>
        </authorList>
    </citation>
    <scope>NUCLEOTIDE SEQUENCE [LARGE SCALE GENOMIC DNA]</scope>
    <source>
        <strain evidence="4 6">DSM 23186</strain>
    </source>
</reference>
<dbReference type="AlphaFoldDB" id="A0A345YQM7"/>
<evidence type="ECO:0000313" key="3">
    <source>
        <dbReference type="EMBL" id="AXK46229.1"/>
    </source>
</evidence>
<sequence>MRATSLPPGTLLHREQWLDLGVSTARLHGPELFALFRGFSTPTAAPATVNTMCEVLQRDVIPGAVISHGTAAALMGIPLPWWLDQNLGRLAGGAHMHQGRRIIPSTLSTMDETQTSARASATEGRSPVQIPADSTQSEGPPVPRHPLRTPPLLHCRVEPGLHTSAGPYVSVHRTPPRPSWTHSGIELSHPHVVLLELATYLPHDDLVVAVDSLISRDPPLRTVTLEGIWCTVKHCTASWGAPALRKALEDARPNSGSPGETRTRLLLQRAGFPEPVLNHPVHIEGTGRRRYLDLAYPDLRIGVEYDGDYHRRTTVQRRQDQARKDTLESQGWTLRFLNAEDIAQPQRFLTALQRTFLRAGAAAPPTSNWSGRAARALARPIRAPTSR</sequence>